<feature type="region of interest" description="Disordered" evidence="2">
    <location>
        <begin position="434"/>
        <end position="454"/>
    </location>
</feature>
<keyword evidence="4" id="KW-1185">Reference proteome</keyword>
<gene>
    <name evidence="3" type="primary">larC</name>
    <name evidence="3" type="ORF">GHK86_19430</name>
</gene>
<accession>A0ABW9QYE4</accession>
<sequence>GDGAAGDAGELRRRPGGGGGGQRLRGRARRGPEPGGRGKATGRGRRRGTGGAAVRGGTAVSRRVAWWHCFSGIAGDMALGSLVDAGADLAAVERELAALPVGGWSLEARPVQRGGLAATEVVVQVRDTAVVRTHAHIVGLITEARLPDRARRRALAAFAALAEAEGRLHGRPPAQVHFHEVGGTDAIVDIVGTCVALEILGVDEVRASAVAQGSGMVRSAHGLLPVPAPAVLELLAGAPTYGTDVPFELTTPTGAALLAALAEGFGPMPALRVERVGRGAGSRELSGRPNVVQVVVGTAAEEEAAGHPVVLLETNLDDVTGEVLAHTLAALLDAGALDAWVTPVVGKKGRPAHQVSVLADPERAASLRALLVAETGTLGVRGRRLERWTAAREQAEVEVEGYRVRVKRSPAGVKAEHDDAARVARLLHRPLRDVARQAEATAGQESRPQLEPEK</sequence>
<proteinExistence type="inferred from homology"/>
<feature type="non-terminal residue" evidence="3">
    <location>
        <position position="1"/>
    </location>
</feature>
<organism evidence="3 4">
    <name type="scientific">Acidiferrimicrobium australe</name>
    <dbReference type="NCBI Taxonomy" id="2664430"/>
    <lineage>
        <taxon>Bacteria</taxon>
        <taxon>Bacillati</taxon>
        <taxon>Actinomycetota</taxon>
        <taxon>Acidimicrobiia</taxon>
        <taxon>Acidimicrobiales</taxon>
        <taxon>Acidimicrobiaceae</taxon>
        <taxon>Acidiferrimicrobium</taxon>
    </lineage>
</organism>
<reference evidence="3 4" key="1">
    <citation type="submission" date="2019-11" db="EMBL/GenBank/DDBJ databases">
        <title>Acidiferrimicrobium australis gen. nov., sp. nov., an acidophilic and obligately heterotrophic, member of the Actinobacteria that catalyses dissimilatory oxido- reduction of iron isolated from metal-rich acidic water in Chile.</title>
        <authorList>
            <person name="Gonzalez D."/>
            <person name="Huber K."/>
            <person name="Hedrich S."/>
            <person name="Rojas-Villalobos C."/>
            <person name="Quatrini R."/>
            <person name="Dinamarca M.A."/>
            <person name="Schwarz A."/>
            <person name="Canales C."/>
            <person name="Nancucheo I."/>
        </authorList>
    </citation>
    <scope>NUCLEOTIDE SEQUENCE [LARGE SCALE GENOMIC DNA]</scope>
    <source>
        <strain evidence="3 4">USS-CCA1</strain>
    </source>
</reference>
<dbReference type="PANTHER" id="PTHR36566:SF1">
    <property type="entry name" value="PYRIDINIUM-3,5-BISTHIOCARBOXYLIC ACID MONONUCLEOTIDE NICKEL INSERTION PROTEIN"/>
    <property type="match status" value="1"/>
</dbReference>
<evidence type="ECO:0000256" key="1">
    <source>
        <dbReference type="ARBA" id="ARBA00022596"/>
    </source>
</evidence>
<dbReference type="Pfam" id="PF01969">
    <property type="entry name" value="Ni_insertion"/>
    <property type="match status" value="1"/>
</dbReference>
<keyword evidence="1" id="KW-0533">Nickel</keyword>
<dbReference type="EMBL" id="WJHE01001276">
    <property type="protein sequence ID" value="MST34885.1"/>
    <property type="molecule type" value="Genomic_DNA"/>
</dbReference>
<name>A0ABW9QYE4_9ACTN</name>
<evidence type="ECO:0000313" key="4">
    <source>
        <dbReference type="Proteomes" id="UP000437736"/>
    </source>
</evidence>
<dbReference type="InterPro" id="IPR002822">
    <property type="entry name" value="Ni_insertion"/>
</dbReference>
<dbReference type="HAMAP" id="MF_01074">
    <property type="entry name" value="LarC"/>
    <property type="match status" value="1"/>
</dbReference>
<protein>
    <submittedName>
        <fullName evidence="3">Nickel pincer cofactor biosynthesis protein LarC</fullName>
    </submittedName>
</protein>
<dbReference type="PANTHER" id="PTHR36566">
    <property type="entry name" value="NICKEL INSERTION PROTEIN-RELATED"/>
    <property type="match status" value="1"/>
</dbReference>
<dbReference type="Proteomes" id="UP000437736">
    <property type="component" value="Unassembled WGS sequence"/>
</dbReference>
<evidence type="ECO:0000313" key="3">
    <source>
        <dbReference type="EMBL" id="MST34885.1"/>
    </source>
</evidence>
<comment type="caution">
    <text evidence="3">The sequence shown here is derived from an EMBL/GenBank/DDBJ whole genome shotgun (WGS) entry which is preliminary data.</text>
</comment>
<dbReference type="Gene3D" id="3.30.70.1380">
    <property type="entry name" value="Transcriptional regulatory protein pf0864 domain like"/>
    <property type="match status" value="1"/>
</dbReference>
<feature type="region of interest" description="Disordered" evidence="2">
    <location>
        <begin position="1"/>
        <end position="55"/>
    </location>
</feature>
<dbReference type="NCBIfam" id="TIGR00299">
    <property type="entry name" value="nickel pincer cofactor biosynthesis protein LarC"/>
    <property type="match status" value="1"/>
</dbReference>
<evidence type="ECO:0000256" key="2">
    <source>
        <dbReference type="SAM" id="MobiDB-lite"/>
    </source>
</evidence>